<dbReference type="EMBL" id="OENF01000039">
    <property type="protein sequence ID" value="SOS75362.1"/>
    <property type="molecule type" value="Genomic_DNA"/>
</dbReference>
<name>A0A2H1YIN5_9FLAO</name>
<protein>
    <recommendedName>
        <fullName evidence="3">ApeA N-terminal domain-containing protein</fullName>
    </recommendedName>
</protein>
<organism evidence="1 2">
    <name type="scientific">Tenacibaculum piscium</name>
    <dbReference type="NCBI Taxonomy" id="1458515"/>
    <lineage>
        <taxon>Bacteria</taxon>
        <taxon>Pseudomonadati</taxon>
        <taxon>Bacteroidota</taxon>
        <taxon>Flavobacteriia</taxon>
        <taxon>Flavobacteriales</taxon>
        <taxon>Flavobacteriaceae</taxon>
        <taxon>Tenacibaculum</taxon>
    </lineage>
</organism>
<dbReference type="AlphaFoldDB" id="A0A2H1YIN5"/>
<keyword evidence="2" id="KW-1185">Reference proteome</keyword>
<evidence type="ECO:0000313" key="2">
    <source>
        <dbReference type="Proteomes" id="UP000234211"/>
    </source>
</evidence>
<sequence length="439" mass="52756">MDFEKAYKWLVKEDKKKYLLKNNQEEEPYLFFKSSKEGFIFEEYRFTESYINNDFTIKDIEEDVEVKITKKKSLKYKSKFYQFKTAFFEDKKEKYYKYTVPTHPNLFDFLGNIEDKEFEININKNKKVSIIIVEEKYNDNSFFKKRLTITTSHRVNFEVFKHIVNSIILGLGYFSGTFLREEEFYFQSDNLEFSDVEFMFRNSQKNTLSYLKPISNNLEGNYYSFIDDCVNVEKFNSEVTVKQFETLINNIYTKKVFYSSISLIRDASVSGIFTRPIILYPAFEALCTSVNGRIKLDDDEKILREYASLDILDKYKKEILKEDFLKIKEALKPKNTYTYENTFVRLQQNVSNEDKKAFDLRNKLLHGNFFNKNEKLSNESQLVELSKKYLHYYFHIYTLISRIILQEIGFKGYVIQHHQLRKKMTNEDKLEEELFIEIK</sequence>
<evidence type="ECO:0008006" key="3">
    <source>
        <dbReference type="Google" id="ProtNLM"/>
    </source>
</evidence>
<proteinExistence type="predicted"/>
<accession>A0A2H1YIN5</accession>
<dbReference type="Proteomes" id="UP000234211">
    <property type="component" value="Unassembled WGS sequence"/>
</dbReference>
<dbReference type="RefSeq" id="WP_101917994.1">
    <property type="nucleotide sequence ID" value="NZ_OENF01000039.1"/>
</dbReference>
<gene>
    <name evidence="1" type="ORF">TNO020_440138</name>
</gene>
<dbReference type="OrthoDB" id="662887at2"/>
<reference evidence="2" key="1">
    <citation type="submission" date="2017-11" db="EMBL/GenBank/DDBJ databases">
        <authorList>
            <person name="Duchaud E."/>
        </authorList>
    </citation>
    <scope>NUCLEOTIDE SEQUENCE [LARGE SCALE GENOMIC DNA]</scope>
    <source>
        <strain evidence="2">Tenacibaculum sp. TNO020</strain>
    </source>
</reference>
<evidence type="ECO:0000313" key="1">
    <source>
        <dbReference type="EMBL" id="SOS75362.1"/>
    </source>
</evidence>